<evidence type="ECO:0000256" key="2">
    <source>
        <dbReference type="ARBA" id="ARBA00022723"/>
    </source>
</evidence>
<dbReference type="PANTHER" id="PTHR45805:SF2">
    <property type="entry name" value="NUCLEAR HORMONE RECEPTOR HR3-RELATED"/>
    <property type="match status" value="1"/>
</dbReference>
<dbReference type="GO" id="GO:0008270">
    <property type="term" value="F:zinc ion binding"/>
    <property type="evidence" value="ECO:0007669"/>
    <property type="project" value="UniProtKB-KW"/>
</dbReference>
<gene>
    <name evidence="13" type="ORF">CDAUBV1_LOCUS3324</name>
</gene>
<dbReference type="PRINTS" id="PR00047">
    <property type="entry name" value="STROIDFINGER"/>
</dbReference>
<feature type="compositionally biased region" description="Polar residues" evidence="10">
    <location>
        <begin position="909"/>
        <end position="924"/>
    </location>
</feature>
<dbReference type="Pfam" id="PF00105">
    <property type="entry name" value="zf-C4"/>
    <property type="match status" value="2"/>
</dbReference>
<keyword evidence="7" id="KW-0804">Transcription</keyword>
<comment type="caution">
    <text evidence="13">The sequence shown here is derived from an EMBL/GenBank/DDBJ whole genome shotgun (WGS) entry which is preliminary data.</text>
</comment>
<feature type="domain" description="Nuclear receptor" evidence="11">
    <location>
        <begin position="248"/>
        <end position="325"/>
    </location>
</feature>
<evidence type="ECO:0000259" key="12">
    <source>
        <dbReference type="PROSITE" id="PS51843"/>
    </source>
</evidence>
<evidence type="ECO:0000256" key="10">
    <source>
        <dbReference type="SAM" id="MobiDB-lite"/>
    </source>
</evidence>
<dbReference type="CDD" id="cd07179">
    <property type="entry name" value="2DBD_NR_DBD2"/>
    <property type="match status" value="1"/>
</dbReference>
<evidence type="ECO:0000256" key="3">
    <source>
        <dbReference type="ARBA" id="ARBA00022771"/>
    </source>
</evidence>
<keyword evidence="5" id="KW-0805">Transcription regulation</keyword>
<keyword evidence="9" id="KW-0539">Nucleus</keyword>
<keyword evidence="3" id="KW-0863">Zinc-finger</keyword>
<comment type="subcellular location">
    <subcellularLocation>
        <location evidence="1">Nucleus</location>
    </subcellularLocation>
</comment>
<feature type="compositionally biased region" description="Basic and acidic residues" evidence="10">
    <location>
        <begin position="1664"/>
        <end position="1682"/>
    </location>
</feature>
<feature type="region of interest" description="Disordered" evidence="10">
    <location>
        <begin position="1049"/>
        <end position="1071"/>
    </location>
</feature>
<feature type="compositionally biased region" description="Polar residues" evidence="10">
    <location>
        <begin position="1217"/>
        <end position="1237"/>
    </location>
</feature>
<dbReference type="PROSITE" id="PS51843">
    <property type="entry name" value="NR_LBD"/>
    <property type="match status" value="1"/>
</dbReference>
<feature type="region of interest" description="Disordered" evidence="10">
    <location>
        <begin position="1664"/>
        <end position="1700"/>
    </location>
</feature>
<dbReference type="EMBL" id="CAXLJL010000079">
    <property type="protein sequence ID" value="CAL5131150.1"/>
    <property type="molecule type" value="Genomic_DNA"/>
</dbReference>
<dbReference type="InterPro" id="IPR035500">
    <property type="entry name" value="NHR-like_dom_sf"/>
</dbReference>
<keyword evidence="2" id="KW-0479">Metal-binding</keyword>
<reference evidence="13" key="1">
    <citation type="submission" date="2024-06" db="EMBL/GenBank/DDBJ databases">
        <authorList>
            <person name="Liu X."/>
            <person name="Lenzi L."/>
            <person name="Haldenby T S."/>
            <person name="Uol C."/>
        </authorList>
    </citation>
    <scope>NUCLEOTIDE SEQUENCE</scope>
</reference>
<evidence type="ECO:0000256" key="5">
    <source>
        <dbReference type="ARBA" id="ARBA00023015"/>
    </source>
</evidence>
<dbReference type="Proteomes" id="UP001497525">
    <property type="component" value="Unassembled WGS sequence"/>
</dbReference>
<dbReference type="SUPFAM" id="SSF57716">
    <property type="entry name" value="Glucocorticoid receptor-like (DNA-binding domain)"/>
    <property type="match status" value="2"/>
</dbReference>
<feature type="domain" description="NR LBD" evidence="12">
    <location>
        <begin position="1429"/>
        <end position="1660"/>
    </location>
</feature>
<keyword evidence="6" id="KW-0238">DNA-binding</keyword>
<evidence type="ECO:0000313" key="13">
    <source>
        <dbReference type="EMBL" id="CAL5131150.1"/>
    </source>
</evidence>
<proteinExistence type="predicted"/>
<dbReference type="PROSITE" id="PS51030">
    <property type="entry name" value="NUCLEAR_REC_DBD_2"/>
    <property type="match status" value="2"/>
</dbReference>
<feature type="compositionally biased region" description="Polar residues" evidence="10">
    <location>
        <begin position="952"/>
        <end position="999"/>
    </location>
</feature>
<accession>A0AAV2T1P3</accession>
<feature type="region of interest" description="Disordered" evidence="10">
    <location>
        <begin position="586"/>
        <end position="607"/>
    </location>
</feature>
<evidence type="ECO:0000256" key="1">
    <source>
        <dbReference type="ARBA" id="ARBA00004123"/>
    </source>
</evidence>
<dbReference type="InterPro" id="IPR000536">
    <property type="entry name" value="Nucl_hrmn_rcpt_lig-bd"/>
</dbReference>
<dbReference type="Gene3D" id="3.30.50.10">
    <property type="entry name" value="Erythroid Transcription Factor GATA-1, subunit A"/>
    <property type="match status" value="2"/>
</dbReference>
<feature type="compositionally biased region" description="Polar residues" evidence="10">
    <location>
        <begin position="1686"/>
        <end position="1700"/>
    </location>
</feature>
<evidence type="ECO:0000259" key="11">
    <source>
        <dbReference type="PROSITE" id="PS51030"/>
    </source>
</evidence>
<feature type="compositionally biased region" description="Polar residues" evidence="10">
    <location>
        <begin position="1049"/>
        <end position="1059"/>
    </location>
</feature>
<evidence type="ECO:0000256" key="7">
    <source>
        <dbReference type="ARBA" id="ARBA00023163"/>
    </source>
</evidence>
<evidence type="ECO:0000313" key="14">
    <source>
        <dbReference type="Proteomes" id="UP001497525"/>
    </source>
</evidence>
<feature type="compositionally biased region" description="Polar residues" evidence="10">
    <location>
        <begin position="593"/>
        <end position="602"/>
    </location>
</feature>
<evidence type="ECO:0000256" key="4">
    <source>
        <dbReference type="ARBA" id="ARBA00022833"/>
    </source>
</evidence>
<evidence type="ECO:0000256" key="8">
    <source>
        <dbReference type="ARBA" id="ARBA00023170"/>
    </source>
</evidence>
<evidence type="ECO:0000256" key="6">
    <source>
        <dbReference type="ARBA" id="ARBA00023125"/>
    </source>
</evidence>
<dbReference type="GO" id="GO:0004879">
    <property type="term" value="F:nuclear receptor activity"/>
    <property type="evidence" value="ECO:0007669"/>
    <property type="project" value="TreeGrafter"/>
</dbReference>
<dbReference type="InterPro" id="IPR013088">
    <property type="entry name" value="Znf_NHR/GATA"/>
</dbReference>
<dbReference type="PROSITE" id="PS00031">
    <property type="entry name" value="NUCLEAR_REC_DBD_1"/>
    <property type="match status" value="1"/>
</dbReference>
<sequence>MLYDLSAQPKFSFPTNSMVCNTAILSTDTASPITPNSNNFLVSVSPFCCPAQSTFNKSERLVTPQQPSLTPNPMQPDLVGRTNVNRSDMINTITCQYDTPTQSFGLRTPLMVTSGEVVEENTSVCMRHLGTPSYPSNDNPLVEFPSSFSKDVLYSRSGGGHRLTDLYKRGLDENDSPCAQSLRSQFAVTASNNSSALANMAGLYPVMMGVSTGRATNPPPPPLPPAVVATAVPLSTPRLVCNLGGKERRPCDICGDISAGFHCNAYVCEACKKFFIRSSKGDNYMKYTCTKSNCCEINKDTRTHCQKCRYQKCLRLGMVLPSEAVFPATDISEIPCRVCGAKSSGFHFGAITCEGCKGFFRRTINERESQRYTCRNGGNCTVTGATRNNCKSCRYRRCVAVGMSKDGSRIGRQPNAVKHRCAIEIEQIRSSYSKSSNKFYHPGPVAQPQSCRPMGMSDSVRLSEYQNRDGIQPHYASDVVPNVELACLRSTSLGSQPYASDSPNFPRDNSYRPSAESGSTTVVITSPVHQGEMVSGDLEFDRTHSRANIFALPEVTGCSLSTPCELAQCRCTSQRSRVDVCMRDIHRDETRKSPNGQSPPTDSSRKLSFELSPQLDDSELKIQNIILPEEGSKSPNCYVTVYQPIEENQSISSSSVTTELQTPIGLLHLSQAAQFYSQQEKARELSQRIMTNERKVTSESSTAGLKQTLQSFLASGSTQRDGMHYDERPSINESTNYYYPLEKGEKSEDRSDFTALTELWQNSRLKDSLLTGGTGWDTPGHLEQHPSGYAYINSADNEPPSSSGTIVLINGPEPVDASNYRHPEMNAPGKIGQQAVPKPEEFSVRPSQYQRSPGYLLNNHGVMRTVKNEFDMSQIQKQQRFLAFNKLNPRPETGLTVKSEPDSGMYQLRPNSQTEDVSARSSPSLPVPRTKASGPQHIYGERILCHPRADSSPRQSAYSSDLRYSNSPQRSNHTSPASCSKSHQSDPVTTNLLSPSHSGGSPYFSPGKFSHGRCMNICTSRRNSPCQQTDCSIQSFSHASSVQQVREIGTESSSKNHLTSPRLFGQSPHTSDQCISSSLQNQLHEELVGVDENTKAVISGRGSGNKIYFKKRRLHEEQTALVTHWLRSDEQDLSSSSTGKLETDTVRTSAMESGYLSGLDRNLFGEIIPSRKSTLQNMVHTKDQSVGLGADGTQETNPATLITKFLYQSREYPPTTADHSAQGSVCSTKGPQDSSGNRCHRTDNYSGNFETGSVHEIMESRTSQPRLLSLLEKVDLDNEFPEWFTQNFQVADQFTSSGSKPVSSSEMSRCPPPHVARGEIQSDYAHQSIRTTDSQHSEEISQHGMCPISPVQMNPLVPSSLDDGSERVQTAKLDSLRAETAEHPKFPQTLLKPLERLGSIQTRLLHQNNLADTVTDVIYSHLAFKGSMSLEFFTERVVRAAKHLCRCRRRPLVDTGFTGALTSDLIWSQVMEQFEVRAHQIIQLARAIPGFRDLSPMDMKTLVQQAMYPIMLIQLSKDYERVTSEYNFFDFTVSEREAIFDEFAVFRTIANQLKVTGDLLKSVSLDETETALLCSIELFHGGGELLGDSVKIESIYQHAISALRRHEQIRFASETRLQSILAIIPILHTMSTEHRTLVRQLRRERSDLRFPDLYVQLFQLDERGQEDGDDNKGEGREQEVGERTICIQSDTLTGNTTSSV</sequence>
<feature type="compositionally biased region" description="Basic and acidic residues" evidence="10">
    <location>
        <begin position="939"/>
        <end position="951"/>
    </location>
</feature>
<name>A0AAV2T1P3_CALDB</name>
<dbReference type="PANTHER" id="PTHR45805">
    <property type="entry name" value="NUCLEAR HORMONE RECEPTOR HR3-RELATED"/>
    <property type="match status" value="1"/>
</dbReference>
<keyword evidence="8" id="KW-0675">Receptor</keyword>
<dbReference type="SMART" id="SM00430">
    <property type="entry name" value="HOLI"/>
    <property type="match status" value="1"/>
</dbReference>
<dbReference type="Gene3D" id="1.10.565.10">
    <property type="entry name" value="Retinoid X Receptor"/>
    <property type="match status" value="1"/>
</dbReference>
<dbReference type="Pfam" id="PF00104">
    <property type="entry name" value="Hormone_recep"/>
    <property type="match status" value="1"/>
</dbReference>
<feature type="region of interest" description="Disordered" evidence="10">
    <location>
        <begin position="885"/>
        <end position="1004"/>
    </location>
</feature>
<evidence type="ECO:0000256" key="9">
    <source>
        <dbReference type="ARBA" id="ARBA00023242"/>
    </source>
</evidence>
<dbReference type="InterPro" id="IPR001628">
    <property type="entry name" value="Znf_hrmn_rcpt"/>
</dbReference>
<organism evidence="13 14">
    <name type="scientific">Calicophoron daubneyi</name>
    <name type="common">Rumen fluke</name>
    <name type="synonym">Paramphistomum daubneyi</name>
    <dbReference type="NCBI Taxonomy" id="300641"/>
    <lineage>
        <taxon>Eukaryota</taxon>
        <taxon>Metazoa</taxon>
        <taxon>Spiralia</taxon>
        <taxon>Lophotrochozoa</taxon>
        <taxon>Platyhelminthes</taxon>
        <taxon>Trematoda</taxon>
        <taxon>Digenea</taxon>
        <taxon>Plagiorchiida</taxon>
        <taxon>Pronocephalata</taxon>
        <taxon>Paramphistomoidea</taxon>
        <taxon>Paramphistomidae</taxon>
        <taxon>Calicophoron</taxon>
    </lineage>
</organism>
<dbReference type="GO" id="GO:0005634">
    <property type="term" value="C:nucleus"/>
    <property type="evidence" value="ECO:0007669"/>
    <property type="project" value="UniProtKB-SubCell"/>
</dbReference>
<keyword evidence="4" id="KW-0862">Zinc</keyword>
<feature type="domain" description="Nuclear receptor" evidence="11">
    <location>
        <begin position="333"/>
        <end position="410"/>
    </location>
</feature>
<protein>
    <submittedName>
        <fullName evidence="13">Uncharacterized protein</fullName>
    </submittedName>
</protein>
<dbReference type="SUPFAM" id="SSF48508">
    <property type="entry name" value="Nuclear receptor ligand-binding domain"/>
    <property type="match status" value="1"/>
</dbReference>
<dbReference type="SMART" id="SM00399">
    <property type="entry name" value="ZnF_C4"/>
    <property type="match status" value="2"/>
</dbReference>
<dbReference type="GO" id="GO:0000978">
    <property type="term" value="F:RNA polymerase II cis-regulatory region sequence-specific DNA binding"/>
    <property type="evidence" value="ECO:0007669"/>
    <property type="project" value="TreeGrafter"/>
</dbReference>
<feature type="region of interest" description="Disordered" evidence="10">
    <location>
        <begin position="1213"/>
        <end position="1244"/>
    </location>
</feature>
<feature type="region of interest" description="Disordered" evidence="10">
    <location>
        <begin position="495"/>
        <end position="520"/>
    </location>
</feature>